<dbReference type="Proteomes" id="UP000233419">
    <property type="component" value="Chromosome"/>
</dbReference>
<dbReference type="InterPro" id="IPR051319">
    <property type="entry name" value="Oligoribo/pAp-PDE_c-di-AMP_PDE"/>
</dbReference>
<dbReference type="EMBL" id="CP025257">
    <property type="protein sequence ID" value="AUF83280.1"/>
    <property type="molecule type" value="Genomic_DNA"/>
</dbReference>
<proteinExistence type="predicted"/>
<organism evidence="3 4">
    <name type="scientific">Mesoplasma syrphidae</name>
    <dbReference type="NCBI Taxonomy" id="225999"/>
    <lineage>
        <taxon>Bacteria</taxon>
        <taxon>Bacillati</taxon>
        <taxon>Mycoplasmatota</taxon>
        <taxon>Mollicutes</taxon>
        <taxon>Entomoplasmatales</taxon>
        <taxon>Entomoplasmataceae</taxon>
        <taxon>Mesoplasma</taxon>
    </lineage>
</organism>
<dbReference type="PANTHER" id="PTHR47618:SF1">
    <property type="entry name" value="BIFUNCTIONAL OLIGORIBONUCLEASE AND PAP PHOSPHATASE NRNA"/>
    <property type="match status" value="1"/>
</dbReference>
<dbReference type="AlphaFoldDB" id="A0A2K9BU95"/>
<dbReference type="Gene3D" id="3.10.310.30">
    <property type="match status" value="1"/>
</dbReference>
<dbReference type="Pfam" id="PF01368">
    <property type="entry name" value="DHH"/>
    <property type="match status" value="1"/>
</dbReference>
<evidence type="ECO:0000259" key="1">
    <source>
        <dbReference type="Pfam" id="PF01368"/>
    </source>
</evidence>
<accession>A0A2K9BU95</accession>
<dbReference type="InterPro" id="IPR001667">
    <property type="entry name" value="DDH_dom"/>
</dbReference>
<feature type="domain" description="DHHA1" evidence="2">
    <location>
        <begin position="228"/>
        <end position="311"/>
    </location>
</feature>
<protein>
    <submittedName>
        <fullName evidence="3">Bifunctional oligoribonuclease/PAP phosphatase NrnA</fullName>
    </submittedName>
</protein>
<evidence type="ECO:0000259" key="2">
    <source>
        <dbReference type="Pfam" id="PF02272"/>
    </source>
</evidence>
<evidence type="ECO:0000313" key="4">
    <source>
        <dbReference type="Proteomes" id="UP000233419"/>
    </source>
</evidence>
<dbReference type="Pfam" id="PF02272">
    <property type="entry name" value="DHHA1"/>
    <property type="match status" value="1"/>
</dbReference>
<dbReference type="OrthoDB" id="9803668at2"/>
<dbReference type="Gene3D" id="3.90.1640.10">
    <property type="entry name" value="inorganic pyrophosphatase (n-terminal core)"/>
    <property type="match status" value="1"/>
</dbReference>
<feature type="domain" description="DDH" evidence="1">
    <location>
        <begin position="18"/>
        <end position="153"/>
    </location>
</feature>
<evidence type="ECO:0000313" key="3">
    <source>
        <dbReference type="EMBL" id="AUF83280.1"/>
    </source>
</evidence>
<keyword evidence="4" id="KW-1185">Reference proteome</keyword>
<dbReference type="SUPFAM" id="SSF64182">
    <property type="entry name" value="DHH phosphoesterases"/>
    <property type="match status" value="1"/>
</dbReference>
<dbReference type="InterPro" id="IPR003156">
    <property type="entry name" value="DHHA1_dom"/>
</dbReference>
<sequence length="315" mass="35141">MNKHAAKLLLKKIKEHQNIIIVKHKMPDWDAQGSALGMANIIAENFKNKNVFVVGERLTKDETFLPETSLTDEFVSQALIITVDTGNKARLDFDRFDMARESFKVDHHLNVDPYATNDIVVEDAIACTQVVVLWAQLMKLKINKTAAHNLYLGLITDSGRFLFPRTDEVTFRVAASLIEAGADLKAAHDFIFVSSLKMRKWTNFAFSKLQLTKHGVGYIVITKADQDGWGLEYSEVKSALGTMAGMDEIKIWALVVELDDMIKVSLRSRDFSVNEVAEKFEGGGHRLASGAQLSSLTDVSKLVKALDKLIVKGEK</sequence>
<reference evidence="3 4" key="1">
    <citation type="submission" date="2017-12" db="EMBL/GenBank/DDBJ databases">
        <title>Mesoplasma syrphidae YJS, Complete Genome.</title>
        <authorList>
            <person name="Knight T.F."/>
            <person name="Citino T."/>
            <person name="Rubinstein R."/>
            <person name="Neuschaefer Z."/>
        </authorList>
    </citation>
    <scope>NUCLEOTIDE SEQUENCE [LARGE SCALE GENOMIC DNA]</scope>
    <source>
        <strain evidence="3 4">YJS</strain>
    </source>
</reference>
<dbReference type="PANTHER" id="PTHR47618">
    <property type="entry name" value="BIFUNCTIONAL OLIGORIBONUCLEASE AND PAP PHOSPHATASE NRNA"/>
    <property type="match status" value="1"/>
</dbReference>
<name>A0A2K9BU95_9MOLU</name>
<dbReference type="InterPro" id="IPR038763">
    <property type="entry name" value="DHH_sf"/>
</dbReference>
<dbReference type="GO" id="GO:0003676">
    <property type="term" value="F:nucleic acid binding"/>
    <property type="evidence" value="ECO:0007669"/>
    <property type="project" value="InterPro"/>
</dbReference>
<gene>
    <name evidence="3" type="ORF">CXP39_00450</name>
</gene>
<dbReference type="KEGG" id="msyr:CXP39_00450"/>